<feature type="region of interest" description="Disordered" evidence="3">
    <location>
        <begin position="815"/>
        <end position="837"/>
    </location>
</feature>
<gene>
    <name evidence="5" type="ORF">CAUJ_LOCUS6044</name>
</gene>
<sequence>MAVLDQNYPDWKEISEGLNSSGADILKILTEPSPNISEILSLLPSDKINTSALTGILETLLNGVPNDITTEGPRRFSKRPDKDDGGLPIGSPGDGSPFGGPKKDDNRTSLTTPADPIKGNETDGPRTRKTDGTPGVDIPGSILPTNTTIPEEPQKNPESTPANVGNVDSGSTPSPNTTSNSPNPTTPKSLPGIPGDVKNDDPFSPNTTLISPLPTAANPAENPGSTPADEKDGNSGSTSSPNTTSISPIPTAPNPPQNPGSTPGNDKDVDSGSNSSPNTTSISPISTAPNPPENPGSTLADDKDANFGLTSSPNTTSISPISTAPNPPENPGSTPGEKDADSGSTSSTNTTSNSPSTTPMTITTAPKGPQGNPDSTPTNDSGPTSSTNTTSSSPTVPTPNPPENVTNSGSTPSFDATSNPPSTTAPKDSDNTPANDVTTGPTPSSNTTINPPATTIPTSQGTSSEPTTTTKKSEETSEPQKNTPESTAGNGATTEPATTIPTPEAGGASGNPETTNAPVTTLQSENTTTTTTTQNHANGSTPGDSATPTTPTTATTDSDSTGTTSWPVKFDLTGTTRDMGNGLYLISESLNTTENCTTILYQLYEFRNGTRFYKQTADPHGCEKFNSTTTSTSTPSTPTTVKNNSTSTATTPTTPKPSSTGTTGWPVKFDLTGTTRDMGNGLYLIAESLNTTENCTTILYQLYEFRNGTRFYKQTDDPHGCEKRSPASFVTVSGEDKFNNNVNSNFNDDHNPEKWHSSSYTQYKNSSIEYKLDDSFDDEKLSNNEDSKQYINYHSRWNQIMSSKLEVHGKNSTITKKMNGTTTATTPSTTTSTIKNNTTTSAGLPFTWDRSQKPKDLGNGLYLISERLVRGDDCTTTLYQLLQFAGNGTEFVRMTSDPEGCNKLSSTEVYTSPMTTNQDNTCDPKSIDWSNADTSNVSSEAYQNGTTIRQNCKSGYVFDDGTPMKIYQCVDSQWIGYHGYVCGEKTCAQLELDMTNTLLPDASDEKLKGDQPAGTRIVQTCQPKFVFS</sequence>
<feature type="compositionally biased region" description="Low complexity" evidence="3">
    <location>
        <begin position="438"/>
        <end position="470"/>
    </location>
</feature>
<dbReference type="InterPro" id="IPR000436">
    <property type="entry name" value="Sushi_SCR_CCP_dom"/>
</dbReference>
<feature type="compositionally biased region" description="Low complexity" evidence="3">
    <location>
        <begin position="527"/>
        <end position="565"/>
    </location>
</feature>
<keyword evidence="2" id="KW-0768">Sushi</keyword>
<feature type="compositionally biased region" description="Low complexity" evidence="3">
    <location>
        <begin position="342"/>
        <end position="364"/>
    </location>
</feature>
<evidence type="ECO:0000313" key="5">
    <source>
        <dbReference type="EMBL" id="CAD6190125.1"/>
    </source>
</evidence>
<feature type="compositionally biased region" description="Low complexity" evidence="3">
    <location>
        <begin position="626"/>
        <end position="663"/>
    </location>
</feature>
<dbReference type="EMBL" id="CAJGYM010000014">
    <property type="protein sequence ID" value="CAD6190125.1"/>
    <property type="molecule type" value="Genomic_DNA"/>
</dbReference>
<proteinExistence type="predicted"/>
<feature type="compositionally biased region" description="Low complexity" evidence="3">
    <location>
        <begin position="373"/>
        <end position="395"/>
    </location>
</feature>
<organism evidence="5 6">
    <name type="scientific">Caenorhabditis auriculariae</name>
    <dbReference type="NCBI Taxonomy" id="2777116"/>
    <lineage>
        <taxon>Eukaryota</taxon>
        <taxon>Metazoa</taxon>
        <taxon>Ecdysozoa</taxon>
        <taxon>Nematoda</taxon>
        <taxon>Chromadorea</taxon>
        <taxon>Rhabditida</taxon>
        <taxon>Rhabditina</taxon>
        <taxon>Rhabditomorpha</taxon>
        <taxon>Rhabditoidea</taxon>
        <taxon>Rhabditidae</taxon>
        <taxon>Peloderinae</taxon>
        <taxon>Caenorhabditis</taxon>
    </lineage>
</organism>
<feature type="compositionally biased region" description="Low complexity" evidence="3">
    <location>
        <begin position="234"/>
        <end position="249"/>
    </location>
</feature>
<feature type="compositionally biased region" description="Basic and acidic residues" evidence="3">
    <location>
        <begin position="118"/>
        <end position="131"/>
    </location>
</feature>
<feature type="domain" description="Sushi" evidence="4">
    <location>
        <begin position="920"/>
        <end position="984"/>
    </location>
</feature>
<feature type="compositionally biased region" description="Low complexity" evidence="3">
    <location>
        <begin position="491"/>
        <end position="506"/>
    </location>
</feature>
<comment type="caution">
    <text evidence="2">Lacks conserved residue(s) required for the propagation of feature annotation.</text>
</comment>
<name>A0A8S1H3N6_9PELO</name>
<feature type="region of interest" description="Disordered" evidence="3">
    <location>
        <begin position="63"/>
        <end position="577"/>
    </location>
</feature>
<evidence type="ECO:0000313" key="6">
    <source>
        <dbReference type="Proteomes" id="UP000835052"/>
    </source>
</evidence>
<protein>
    <recommendedName>
        <fullName evidence="4">Sushi domain-containing protein</fullName>
    </recommendedName>
</protein>
<evidence type="ECO:0000259" key="4">
    <source>
        <dbReference type="PROSITE" id="PS50923"/>
    </source>
</evidence>
<feature type="compositionally biased region" description="Low complexity" evidence="3">
    <location>
        <begin position="273"/>
        <end position="288"/>
    </location>
</feature>
<feature type="compositionally biased region" description="Polar residues" evidence="3">
    <location>
        <begin position="409"/>
        <end position="437"/>
    </location>
</feature>
<feature type="compositionally biased region" description="Basic and acidic residues" evidence="3">
    <location>
        <begin position="72"/>
        <end position="85"/>
    </location>
</feature>
<accession>A0A8S1H3N6</accession>
<evidence type="ECO:0000256" key="3">
    <source>
        <dbReference type="SAM" id="MobiDB-lite"/>
    </source>
</evidence>
<feature type="compositionally biased region" description="Polar residues" evidence="3">
    <location>
        <begin position="480"/>
        <end position="490"/>
    </location>
</feature>
<evidence type="ECO:0000256" key="1">
    <source>
        <dbReference type="ARBA" id="ARBA00023157"/>
    </source>
</evidence>
<evidence type="ECO:0000256" key="2">
    <source>
        <dbReference type="PROSITE-ProRule" id="PRU00302"/>
    </source>
</evidence>
<keyword evidence="1" id="KW-1015">Disulfide bond</keyword>
<reference evidence="5" key="1">
    <citation type="submission" date="2020-10" db="EMBL/GenBank/DDBJ databases">
        <authorList>
            <person name="Kikuchi T."/>
        </authorList>
    </citation>
    <scope>NUCLEOTIDE SEQUENCE</scope>
    <source>
        <strain evidence="5">NKZ352</strain>
    </source>
</reference>
<dbReference type="Proteomes" id="UP000835052">
    <property type="component" value="Unassembled WGS sequence"/>
</dbReference>
<feature type="compositionally biased region" description="Polar residues" evidence="3">
    <location>
        <begin position="156"/>
        <end position="168"/>
    </location>
</feature>
<feature type="compositionally biased region" description="Low complexity" evidence="3">
    <location>
        <begin position="169"/>
        <end position="187"/>
    </location>
</feature>
<feature type="compositionally biased region" description="Polar residues" evidence="3">
    <location>
        <begin position="511"/>
        <end position="526"/>
    </location>
</feature>
<dbReference type="PROSITE" id="PS50923">
    <property type="entry name" value="SUSHI"/>
    <property type="match status" value="1"/>
</dbReference>
<feature type="compositionally biased region" description="Low complexity" evidence="3">
    <location>
        <begin position="310"/>
        <end position="324"/>
    </location>
</feature>
<dbReference type="AlphaFoldDB" id="A0A8S1H3N6"/>
<keyword evidence="6" id="KW-1185">Reference proteome</keyword>
<feature type="region of interest" description="Disordered" evidence="3">
    <location>
        <begin position="624"/>
        <end position="666"/>
    </location>
</feature>
<comment type="caution">
    <text evidence="5">The sequence shown here is derived from an EMBL/GenBank/DDBJ whole genome shotgun (WGS) entry which is preliminary data.</text>
</comment>